<evidence type="ECO:0000313" key="1">
    <source>
        <dbReference type="EMBL" id="KAK2116226.1"/>
    </source>
</evidence>
<dbReference type="Proteomes" id="UP001266305">
    <property type="component" value="Unassembled WGS sequence"/>
</dbReference>
<gene>
    <name evidence="1" type="ORF">P7K49_006852</name>
</gene>
<proteinExistence type="predicted"/>
<dbReference type="EMBL" id="JASSZA010000003">
    <property type="protein sequence ID" value="KAK2116226.1"/>
    <property type="molecule type" value="Genomic_DNA"/>
</dbReference>
<sequence length="53" mass="5545">MATSLHEGPTNQLDLLIRAAGAGERSRVVRFTPVAEEPGSRCCPRSGAAGFFG</sequence>
<keyword evidence="2" id="KW-1185">Reference proteome</keyword>
<accession>A0ABQ9W4D6</accession>
<evidence type="ECO:0000313" key="2">
    <source>
        <dbReference type="Proteomes" id="UP001266305"/>
    </source>
</evidence>
<comment type="caution">
    <text evidence="1">The sequence shown here is derived from an EMBL/GenBank/DDBJ whole genome shotgun (WGS) entry which is preliminary data.</text>
</comment>
<reference evidence="1 2" key="1">
    <citation type="submission" date="2023-05" db="EMBL/GenBank/DDBJ databases">
        <title>B98-5 Cell Line De Novo Hybrid Assembly: An Optical Mapping Approach.</title>
        <authorList>
            <person name="Kananen K."/>
            <person name="Auerbach J.A."/>
            <person name="Kautto E."/>
            <person name="Blachly J.S."/>
        </authorList>
    </citation>
    <scope>NUCLEOTIDE SEQUENCE [LARGE SCALE GENOMIC DNA]</scope>
    <source>
        <strain evidence="1">B95-8</strain>
        <tissue evidence="1">Cell line</tissue>
    </source>
</reference>
<organism evidence="1 2">
    <name type="scientific">Saguinus oedipus</name>
    <name type="common">Cotton-top tamarin</name>
    <name type="synonym">Oedipomidas oedipus</name>
    <dbReference type="NCBI Taxonomy" id="9490"/>
    <lineage>
        <taxon>Eukaryota</taxon>
        <taxon>Metazoa</taxon>
        <taxon>Chordata</taxon>
        <taxon>Craniata</taxon>
        <taxon>Vertebrata</taxon>
        <taxon>Euteleostomi</taxon>
        <taxon>Mammalia</taxon>
        <taxon>Eutheria</taxon>
        <taxon>Euarchontoglires</taxon>
        <taxon>Primates</taxon>
        <taxon>Haplorrhini</taxon>
        <taxon>Platyrrhini</taxon>
        <taxon>Cebidae</taxon>
        <taxon>Callitrichinae</taxon>
        <taxon>Saguinus</taxon>
    </lineage>
</organism>
<name>A0ABQ9W4D6_SAGOE</name>
<protein>
    <submittedName>
        <fullName evidence="1">Uncharacterized protein</fullName>
    </submittedName>
</protein>